<evidence type="ECO:0000313" key="2">
    <source>
        <dbReference type="EMBL" id="EEC04325.1"/>
    </source>
</evidence>
<dbReference type="InParanoid" id="B7PCK3"/>
<dbReference type="EMBL" id="DS684369">
    <property type="protein sequence ID" value="EEC04325.1"/>
    <property type="molecule type" value="Genomic_DNA"/>
</dbReference>
<dbReference type="EnsemblMetazoa" id="ISCW002945-RA">
    <property type="protein sequence ID" value="ISCW002945-PA"/>
    <property type="gene ID" value="ISCW002945"/>
</dbReference>
<reference evidence="3" key="2">
    <citation type="submission" date="2020-05" db="UniProtKB">
        <authorList>
            <consortium name="EnsemblMetazoa"/>
        </authorList>
    </citation>
    <scope>IDENTIFICATION</scope>
    <source>
        <strain evidence="3">wikel</strain>
    </source>
</reference>
<name>B7PCK3_IXOSC</name>
<dbReference type="EMBL" id="ABJB010868956">
    <property type="status" value="NOT_ANNOTATED_CDS"/>
    <property type="molecule type" value="Genomic_DNA"/>
</dbReference>
<dbReference type="VEuPathDB" id="VectorBase:ISCW002945"/>
<reference evidence="2 4" key="1">
    <citation type="submission" date="2008-03" db="EMBL/GenBank/DDBJ databases">
        <title>Annotation of Ixodes scapularis.</title>
        <authorList>
            <consortium name="Ixodes scapularis Genome Project Consortium"/>
            <person name="Caler E."/>
            <person name="Hannick L.I."/>
            <person name="Bidwell S."/>
            <person name="Joardar V."/>
            <person name="Thiagarajan M."/>
            <person name="Amedeo P."/>
            <person name="Galinsky K.J."/>
            <person name="Schobel S."/>
            <person name="Inman J."/>
            <person name="Hostetler J."/>
            <person name="Miller J."/>
            <person name="Hammond M."/>
            <person name="Megy K."/>
            <person name="Lawson D."/>
            <person name="Kodira C."/>
            <person name="Sutton G."/>
            <person name="Meyer J."/>
            <person name="Hill C.A."/>
            <person name="Birren B."/>
            <person name="Nene V."/>
            <person name="Collins F."/>
            <person name="Alarcon-Chaidez F."/>
            <person name="Wikel S."/>
            <person name="Strausberg R."/>
        </authorList>
    </citation>
    <scope>NUCLEOTIDE SEQUENCE [LARGE SCALE GENOMIC DNA]</scope>
    <source>
        <strain evidence="4">Wikel</strain>
        <strain evidence="2">Wikel colony</strain>
    </source>
</reference>
<feature type="region of interest" description="Disordered" evidence="1">
    <location>
        <begin position="1"/>
        <end position="40"/>
    </location>
</feature>
<accession>B7PCK3</accession>
<evidence type="ECO:0000256" key="1">
    <source>
        <dbReference type="SAM" id="MobiDB-lite"/>
    </source>
</evidence>
<dbReference type="AlphaFoldDB" id="B7PCK3"/>
<evidence type="ECO:0000313" key="4">
    <source>
        <dbReference type="Proteomes" id="UP000001555"/>
    </source>
</evidence>
<protein>
    <submittedName>
        <fullName evidence="2 3">Uncharacterized protein</fullName>
    </submittedName>
</protein>
<dbReference type="Proteomes" id="UP000001555">
    <property type="component" value="Unassembled WGS sequence"/>
</dbReference>
<dbReference type="HOGENOM" id="CLU_2640858_0_0_1"/>
<gene>
    <name evidence="2" type="ORF">IscW_ISCW002945</name>
</gene>
<sequence>MLRPLSSCSSARTSPARMVAGSGGGAVTTQKTHRSQTTKRQDVDIHSLFVSTIIHSRQIQKKKKKNLSKKYFFAKVT</sequence>
<dbReference type="PaxDb" id="6945-B7PCK3"/>
<dbReference type="VEuPathDB" id="VectorBase:ISCI002945"/>
<keyword evidence="4" id="KW-1185">Reference proteome</keyword>
<proteinExistence type="predicted"/>
<organism>
    <name type="scientific">Ixodes scapularis</name>
    <name type="common">Black-legged tick</name>
    <name type="synonym">Deer tick</name>
    <dbReference type="NCBI Taxonomy" id="6945"/>
    <lineage>
        <taxon>Eukaryota</taxon>
        <taxon>Metazoa</taxon>
        <taxon>Ecdysozoa</taxon>
        <taxon>Arthropoda</taxon>
        <taxon>Chelicerata</taxon>
        <taxon>Arachnida</taxon>
        <taxon>Acari</taxon>
        <taxon>Parasitiformes</taxon>
        <taxon>Ixodida</taxon>
        <taxon>Ixodoidea</taxon>
        <taxon>Ixodidae</taxon>
        <taxon>Ixodinae</taxon>
        <taxon>Ixodes</taxon>
    </lineage>
</organism>
<evidence type="ECO:0000313" key="3">
    <source>
        <dbReference type="EnsemblMetazoa" id="ISCW002945-PA"/>
    </source>
</evidence>
<feature type="compositionally biased region" description="Polar residues" evidence="1">
    <location>
        <begin position="1"/>
        <end position="13"/>
    </location>
</feature>